<dbReference type="CDD" id="cd00024">
    <property type="entry name" value="CD_CSD"/>
    <property type="match status" value="1"/>
</dbReference>
<dbReference type="SMART" id="SM00298">
    <property type="entry name" value="CHROMO"/>
    <property type="match status" value="1"/>
</dbReference>
<comment type="subcellular location">
    <subcellularLocation>
        <location evidence="1">Nucleus</location>
    </subcellularLocation>
</comment>
<feature type="compositionally biased region" description="Basic residues" evidence="3">
    <location>
        <begin position="142"/>
        <end position="154"/>
    </location>
</feature>
<dbReference type="PANTHER" id="PTHR22812">
    <property type="entry name" value="CHROMOBOX PROTEIN"/>
    <property type="match status" value="1"/>
</dbReference>
<dbReference type="InterPro" id="IPR051219">
    <property type="entry name" value="Heterochromatin_chromo-domain"/>
</dbReference>
<dbReference type="InterPro" id="IPR000953">
    <property type="entry name" value="Chromo/chromo_shadow_dom"/>
</dbReference>
<evidence type="ECO:0000313" key="6">
    <source>
        <dbReference type="Proteomes" id="UP000663844"/>
    </source>
</evidence>
<organism evidence="5 6">
    <name type="scientific">Adineta steineri</name>
    <dbReference type="NCBI Taxonomy" id="433720"/>
    <lineage>
        <taxon>Eukaryota</taxon>
        <taxon>Metazoa</taxon>
        <taxon>Spiralia</taxon>
        <taxon>Gnathifera</taxon>
        <taxon>Rotifera</taxon>
        <taxon>Eurotatoria</taxon>
        <taxon>Bdelloidea</taxon>
        <taxon>Adinetida</taxon>
        <taxon>Adinetidae</taxon>
        <taxon>Adineta</taxon>
    </lineage>
</organism>
<keyword evidence="2" id="KW-0539">Nucleus</keyword>
<dbReference type="InterPro" id="IPR017984">
    <property type="entry name" value="Chromo_dom_subgr"/>
</dbReference>
<dbReference type="SUPFAM" id="SSF54160">
    <property type="entry name" value="Chromo domain-like"/>
    <property type="match status" value="1"/>
</dbReference>
<gene>
    <name evidence="5" type="ORF">OXD698_LOCUS8291</name>
</gene>
<evidence type="ECO:0000259" key="4">
    <source>
        <dbReference type="PROSITE" id="PS50013"/>
    </source>
</evidence>
<evidence type="ECO:0000256" key="1">
    <source>
        <dbReference type="ARBA" id="ARBA00004123"/>
    </source>
</evidence>
<feature type="domain" description="Chromo" evidence="4">
    <location>
        <begin position="9"/>
        <end position="69"/>
    </location>
</feature>
<name>A0A818QJV9_9BILA</name>
<sequence length="287" mass="32106">MSSSKNKDYDVEKIVSKRTDGKGQVFYLIKWKGYSTADNTWEPVNNVNNCPELVKAFEAEHAAKTKTNSKKTEARVGTRSARSSVLSSTKSTNDNKKRDRSRSAPSRTNNKSLTSHNSNFTDDEDENNDDDDDDNNNYLPKKSTRSPASKRLRKSTSDTEVTPSINSNDSDILDIAKLDNILDVRRNKKTNTLEYQIQVKKNKKTFWLESDSRATHFFKDALLGINEFMSTSDNLDGIIDSDSVPSEAALDGNLSTEYINHGICNGGLSIPQDACEIKNVLLVSLDY</sequence>
<dbReference type="AlphaFoldDB" id="A0A818QJV9"/>
<feature type="compositionally biased region" description="Polar residues" evidence="3">
    <location>
        <begin position="158"/>
        <end position="168"/>
    </location>
</feature>
<evidence type="ECO:0000313" key="5">
    <source>
        <dbReference type="EMBL" id="CAF3637659.1"/>
    </source>
</evidence>
<feature type="compositionally biased region" description="Polar residues" evidence="3">
    <location>
        <begin position="103"/>
        <end position="120"/>
    </location>
</feature>
<dbReference type="PROSITE" id="PS00598">
    <property type="entry name" value="CHROMO_1"/>
    <property type="match status" value="1"/>
</dbReference>
<accession>A0A818QJV9</accession>
<dbReference type="InterPro" id="IPR023779">
    <property type="entry name" value="Chromodomain_CS"/>
</dbReference>
<dbReference type="PRINTS" id="PR00504">
    <property type="entry name" value="CHROMODOMAIN"/>
</dbReference>
<dbReference type="Gene3D" id="2.40.50.40">
    <property type="match status" value="1"/>
</dbReference>
<dbReference type="Pfam" id="PF00385">
    <property type="entry name" value="Chromo"/>
    <property type="match status" value="1"/>
</dbReference>
<feature type="region of interest" description="Disordered" evidence="3">
    <location>
        <begin position="62"/>
        <end position="168"/>
    </location>
</feature>
<evidence type="ECO:0000256" key="2">
    <source>
        <dbReference type="ARBA" id="ARBA00023242"/>
    </source>
</evidence>
<feature type="compositionally biased region" description="Polar residues" evidence="3">
    <location>
        <begin position="80"/>
        <end position="92"/>
    </location>
</feature>
<dbReference type="Proteomes" id="UP000663844">
    <property type="component" value="Unassembled WGS sequence"/>
</dbReference>
<dbReference type="PROSITE" id="PS50013">
    <property type="entry name" value="CHROMO_2"/>
    <property type="match status" value="1"/>
</dbReference>
<comment type="caution">
    <text evidence="5">The sequence shown here is derived from an EMBL/GenBank/DDBJ whole genome shotgun (WGS) entry which is preliminary data.</text>
</comment>
<feature type="compositionally biased region" description="Acidic residues" evidence="3">
    <location>
        <begin position="121"/>
        <end position="135"/>
    </location>
</feature>
<evidence type="ECO:0000256" key="3">
    <source>
        <dbReference type="SAM" id="MobiDB-lite"/>
    </source>
</evidence>
<dbReference type="GO" id="GO:0005634">
    <property type="term" value="C:nucleus"/>
    <property type="evidence" value="ECO:0007669"/>
    <property type="project" value="UniProtKB-SubCell"/>
</dbReference>
<dbReference type="InterPro" id="IPR023780">
    <property type="entry name" value="Chromo_domain"/>
</dbReference>
<dbReference type="EMBL" id="CAJOAZ010000396">
    <property type="protein sequence ID" value="CAF3637659.1"/>
    <property type="molecule type" value="Genomic_DNA"/>
</dbReference>
<reference evidence="5" key="1">
    <citation type="submission" date="2021-02" db="EMBL/GenBank/DDBJ databases">
        <authorList>
            <person name="Nowell W R."/>
        </authorList>
    </citation>
    <scope>NUCLEOTIDE SEQUENCE</scope>
</reference>
<protein>
    <recommendedName>
        <fullName evidence="4">Chromo domain-containing protein</fullName>
    </recommendedName>
</protein>
<proteinExistence type="predicted"/>
<dbReference type="InterPro" id="IPR016197">
    <property type="entry name" value="Chromo-like_dom_sf"/>
</dbReference>